<dbReference type="AlphaFoldDB" id="W7HPI6"/>
<reference evidence="1 2" key="1">
    <citation type="submission" date="2013-05" db="EMBL/GenBank/DDBJ databases">
        <title>Drechslerella stenobrocha genome reveals carnivorous origination and mechanical trapping mechanism of predatory fungi.</title>
        <authorList>
            <person name="Liu X."/>
            <person name="Zhang W."/>
            <person name="Liu K."/>
        </authorList>
    </citation>
    <scope>NUCLEOTIDE SEQUENCE [LARGE SCALE GENOMIC DNA]</scope>
    <source>
        <strain evidence="1 2">248</strain>
    </source>
</reference>
<proteinExistence type="predicted"/>
<evidence type="ECO:0000313" key="2">
    <source>
        <dbReference type="Proteomes" id="UP000024837"/>
    </source>
</evidence>
<dbReference type="EMBL" id="KI966422">
    <property type="protein sequence ID" value="EWC46021.1"/>
    <property type="molecule type" value="Genomic_DNA"/>
</dbReference>
<dbReference type="Proteomes" id="UP000024837">
    <property type="component" value="Unassembled WGS sequence"/>
</dbReference>
<protein>
    <submittedName>
        <fullName evidence="1">Uncharacterized protein</fullName>
    </submittedName>
</protein>
<sequence>MRYGILSNVESTYLLRRVSNPERSGKSFLEVSPEICWDGKGFESPLALYAFAAATVYREGWWHYSYVEGMPERSTILQFDSIRTLSCPISHDNRVIHTTEDMILILGDKIEQSMATTIRGELGYRKQGEDPNSVLDVIFKVYDLTQSDQCKRYYQEQDVL</sequence>
<name>W7HPI6_9PEZI</name>
<gene>
    <name evidence="1" type="ORF">DRE_04814</name>
</gene>
<dbReference type="OrthoDB" id="2942798at2759"/>
<accession>W7HPI6</accession>
<evidence type="ECO:0000313" key="1">
    <source>
        <dbReference type="EMBL" id="EWC46021.1"/>
    </source>
</evidence>
<organism evidence="1 2">
    <name type="scientific">Drechslerella stenobrocha 248</name>
    <dbReference type="NCBI Taxonomy" id="1043628"/>
    <lineage>
        <taxon>Eukaryota</taxon>
        <taxon>Fungi</taxon>
        <taxon>Dikarya</taxon>
        <taxon>Ascomycota</taxon>
        <taxon>Pezizomycotina</taxon>
        <taxon>Orbiliomycetes</taxon>
        <taxon>Orbiliales</taxon>
        <taxon>Orbiliaceae</taxon>
        <taxon>Drechslerella</taxon>
    </lineage>
</organism>
<dbReference type="HOGENOM" id="CLU_1652117_0_0_1"/>
<keyword evidence="2" id="KW-1185">Reference proteome</keyword>